<feature type="compositionally biased region" description="Polar residues" evidence="1">
    <location>
        <begin position="13"/>
        <end position="22"/>
    </location>
</feature>
<evidence type="ECO:0000313" key="2">
    <source>
        <dbReference type="EMBL" id="KAI9175046.1"/>
    </source>
</evidence>
<sequence length="112" mass="12198">MDYEHEQMDHDQGTSVPNTQGGQVPWRTLIDGMVKNGEMKKEVRAEVRGKGKWNTSCGCCVVVSAADIAVIPTADLVQPNLPIILFPLLEAVYSNRSSSLQEEVVASPSIDV</sequence>
<proteinExistence type="predicted"/>
<feature type="region of interest" description="Disordered" evidence="1">
    <location>
        <begin position="1"/>
        <end position="24"/>
    </location>
</feature>
<organism evidence="2 3">
    <name type="scientific">Acer negundo</name>
    <name type="common">Box elder</name>
    <dbReference type="NCBI Taxonomy" id="4023"/>
    <lineage>
        <taxon>Eukaryota</taxon>
        <taxon>Viridiplantae</taxon>
        <taxon>Streptophyta</taxon>
        <taxon>Embryophyta</taxon>
        <taxon>Tracheophyta</taxon>
        <taxon>Spermatophyta</taxon>
        <taxon>Magnoliopsida</taxon>
        <taxon>eudicotyledons</taxon>
        <taxon>Gunneridae</taxon>
        <taxon>Pentapetalae</taxon>
        <taxon>rosids</taxon>
        <taxon>malvids</taxon>
        <taxon>Sapindales</taxon>
        <taxon>Sapindaceae</taxon>
        <taxon>Hippocastanoideae</taxon>
        <taxon>Acereae</taxon>
        <taxon>Acer</taxon>
    </lineage>
</organism>
<evidence type="ECO:0000313" key="3">
    <source>
        <dbReference type="Proteomes" id="UP001064489"/>
    </source>
</evidence>
<comment type="caution">
    <text evidence="2">The sequence shown here is derived from an EMBL/GenBank/DDBJ whole genome shotgun (WGS) entry which is preliminary data.</text>
</comment>
<keyword evidence="3" id="KW-1185">Reference proteome</keyword>
<dbReference type="EMBL" id="JAJSOW010000103">
    <property type="protein sequence ID" value="KAI9175046.1"/>
    <property type="molecule type" value="Genomic_DNA"/>
</dbReference>
<name>A0AAD5ISA4_ACENE</name>
<dbReference type="AlphaFoldDB" id="A0AAD5ISA4"/>
<reference evidence="2" key="1">
    <citation type="journal article" date="2022" name="Plant J.">
        <title>Strategies of tolerance reflected in two North American maple genomes.</title>
        <authorList>
            <person name="McEvoy S.L."/>
            <person name="Sezen U.U."/>
            <person name="Trouern-Trend A."/>
            <person name="McMahon S.M."/>
            <person name="Schaberg P.G."/>
            <person name="Yang J."/>
            <person name="Wegrzyn J.L."/>
            <person name="Swenson N.G."/>
        </authorList>
    </citation>
    <scope>NUCLEOTIDE SEQUENCE</scope>
    <source>
        <strain evidence="2">91603</strain>
    </source>
</reference>
<reference evidence="2" key="2">
    <citation type="submission" date="2023-02" db="EMBL/GenBank/DDBJ databases">
        <authorList>
            <person name="Swenson N.G."/>
            <person name="Wegrzyn J.L."/>
            <person name="Mcevoy S.L."/>
        </authorList>
    </citation>
    <scope>NUCLEOTIDE SEQUENCE</scope>
    <source>
        <strain evidence="2">91603</strain>
        <tissue evidence="2">Leaf</tissue>
    </source>
</reference>
<accession>A0AAD5ISA4</accession>
<protein>
    <submittedName>
        <fullName evidence="2">Uncharacterized protein</fullName>
    </submittedName>
</protein>
<evidence type="ECO:0000256" key="1">
    <source>
        <dbReference type="SAM" id="MobiDB-lite"/>
    </source>
</evidence>
<feature type="compositionally biased region" description="Basic and acidic residues" evidence="1">
    <location>
        <begin position="1"/>
        <end position="12"/>
    </location>
</feature>
<gene>
    <name evidence="2" type="ORF">LWI28_026573</name>
</gene>
<dbReference type="Proteomes" id="UP001064489">
    <property type="component" value="Chromosome 8"/>
</dbReference>